<proteinExistence type="predicted"/>
<dbReference type="OrthoDB" id="9151693at2"/>
<dbReference type="InterPro" id="IPR027396">
    <property type="entry name" value="DsrEFH-like"/>
</dbReference>
<evidence type="ECO:0000313" key="1">
    <source>
        <dbReference type="EMBL" id="RCW67829.1"/>
    </source>
</evidence>
<evidence type="ECO:0008006" key="3">
    <source>
        <dbReference type="Google" id="ProtNLM"/>
    </source>
</evidence>
<sequence>MHRNHPLTPATLPRRGFLSNLGATMAGVLTIGVATRATTASAKSRPAQVSNALSQDTWLDGLDGQHGQIFEAPALHGGAALKQARNFLDVYRDVYDLESSEVDVAIAAHGSALSLFFQDRVWEKFGLGERFDVKDPRTGTAARRNVFASREEGGIVPADASVEALQERGVIFLLCNNSLNGLVGKLAHAGFGTPEAVRADILAALLPGAQVVPAAVVALSRAQEKGLSYVYSGG</sequence>
<dbReference type="RefSeq" id="WP_147282958.1">
    <property type="nucleotide sequence ID" value="NZ_QPJK01000008.1"/>
</dbReference>
<gene>
    <name evidence="1" type="ORF">DES41_1082</name>
</gene>
<dbReference type="SUPFAM" id="SSF75169">
    <property type="entry name" value="DsrEFH-like"/>
    <property type="match status" value="1"/>
</dbReference>
<reference evidence="1 2" key="1">
    <citation type="submission" date="2018-07" db="EMBL/GenBank/DDBJ databases">
        <title>Genomic Encyclopedia of Type Strains, Phase IV (KMG-IV): sequencing the most valuable type-strain genomes for metagenomic binning, comparative biology and taxonomic classification.</title>
        <authorList>
            <person name="Goeker M."/>
        </authorList>
    </citation>
    <scope>NUCLEOTIDE SEQUENCE [LARGE SCALE GENOMIC DNA]</scope>
    <source>
        <strain evidence="1 2">DSM 21634</strain>
    </source>
</reference>
<dbReference type="PROSITE" id="PS51318">
    <property type="entry name" value="TAT"/>
    <property type="match status" value="1"/>
</dbReference>
<dbReference type="Proteomes" id="UP000252884">
    <property type="component" value="Unassembled WGS sequence"/>
</dbReference>
<protein>
    <recommendedName>
        <fullName evidence="3">Intracellular sulfur oxidation DsrE/DsrF family protein</fullName>
    </recommendedName>
</protein>
<dbReference type="AlphaFoldDB" id="A0A368XJR4"/>
<accession>A0A368XJR4</accession>
<dbReference type="Gene3D" id="3.40.1260.10">
    <property type="entry name" value="DsrEFH-like"/>
    <property type="match status" value="1"/>
</dbReference>
<organism evidence="1 2">
    <name type="scientific">Pseudorhodoferax soli</name>
    <dbReference type="NCBI Taxonomy" id="545864"/>
    <lineage>
        <taxon>Bacteria</taxon>
        <taxon>Pseudomonadati</taxon>
        <taxon>Pseudomonadota</taxon>
        <taxon>Betaproteobacteria</taxon>
        <taxon>Burkholderiales</taxon>
        <taxon>Comamonadaceae</taxon>
    </lineage>
</organism>
<comment type="caution">
    <text evidence="1">The sequence shown here is derived from an EMBL/GenBank/DDBJ whole genome shotgun (WGS) entry which is preliminary data.</text>
</comment>
<name>A0A368XJR4_9BURK</name>
<dbReference type="EMBL" id="QPJK01000008">
    <property type="protein sequence ID" value="RCW67829.1"/>
    <property type="molecule type" value="Genomic_DNA"/>
</dbReference>
<dbReference type="InterPro" id="IPR006311">
    <property type="entry name" value="TAT_signal"/>
</dbReference>
<keyword evidence="2" id="KW-1185">Reference proteome</keyword>
<evidence type="ECO:0000313" key="2">
    <source>
        <dbReference type="Proteomes" id="UP000252884"/>
    </source>
</evidence>